<dbReference type="PANTHER" id="PTHR11260">
    <property type="entry name" value="GLUTATHIONE S-TRANSFERASE, GST, SUPERFAMILY, GST DOMAIN CONTAINING"/>
    <property type="match status" value="1"/>
</dbReference>
<dbReference type="Pfam" id="PF02798">
    <property type="entry name" value="GST_N"/>
    <property type="match status" value="1"/>
</dbReference>
<dbReference type="GO" id="GO:0004364">
    <property type="term" value="F:glutathione transferase activity"/>
    <property type="evidence" value="ECO:0007669"/>
    <property type="project" value="UniProtKB-UniRule"/>
</dbReference>
<comment type="caution">
    <text evidence="4">The sequence shown here is derived from an EMBL/GenBank/DDBJ whole genome shotgun (WGS) entry which is preliminary data.</text>
</comment>
<name>A0A835HHC3_9MAGN</name>
<dbReference type="InterPro" id="IPR036249">
    <property type="entry name" value="Thioredoxin-like_sf"/>
</dbReference>
<evidence type="ECO:0000313" key="4">
    <source>
        <dbReference type="EMBL" id="KAF9598362.1"/>
    </source>
</evidence>
<dbReference type="GO" id="GO:0005829">
    <property type="term" value="C:cytosol"/>
    <property type="evidence" value="ECO:0007669"/>
    <property type="project" value="UniProtKB-SubCell"/>
</dbReference>
<keyword evidence="1" id="KW-0963">Cytoplasm</keyword>
<evidence type="ECO:0000256" key="2">
    <source>
        <dbReference type="SAM" id="SignalP"/>
    </source>
</evidence>
<keyword evidence="1" id="KW-0808">Transferase</keyword>
<dbReference type="PROSITE" id="PS50404">
    <property type="entry name" value="GST_NTER"/>
    <property type="match status" value="1"/>
</dbReference>
<dbReference type="Proteomes" id="UP000631114">
    <property type="component" value="Unassembled WGS sequence"/>
</dbReference>
<dbReference type="InterPro" id="IPR045073">
    <property type="entry name" value="Omega/Tau-like"/>
</dbReference>
<dbReference type="SUPFAM" id="SSF52833">
    <property type="entry name" value="Thioredoxin-like"/>
    <property type="match status" value="1"/>
</dbReference>
<dbReference type="EC" id="2.5.1.18" evidence="1"/>
<dbReference type="Gene3D" id="3.40.30.10">
    <property type="entry name" value="Glutaredoxin"/>
    <property type="match status" value="1"/>
</dbReference>
<accession>A0A835HHC3</accession>
<dbReference type="PANTHER" id="PTHR11260:SF676">
    <property type="entry name" value="GLUTATHIONE S-TRANSFERASE U8"/>
    <property type="match status" value="1"/>
</dbReference>
<feature type="signal peptide" evidence="2">
    <location>
        <begin position="1"/>
        <end position="22"/>
    </location>
</feature>
<comment type="function">
    <text evidence="1">Is involved in the conjugation of reduced glutathione to a wide number of exogenous and endogenous hydrophobic electrophiles.</text>
</comment>
<comment type="subcellular location">
    <subcellularLocation>
        <location evidence="1">Cytoplasm</location>
        <location evidence="1">Cytosol</location>
    </subcellularLocation>
</comment>
<keyword evidence="2" id="KW-0732">Signal</keyword>
<dbReference type="EMBL" id="JADFTS010000007">
    <property type="protein sequence ID" value="KAF9598362.1"/>
    <property type="molecule type" value="Genomic_DNA"/>
</dbReference>
<keyword evidence="5" id="KW-1185">Reference proteome</keyword>
<dbReference type="GO" id="GO:0006749">
    <property type="term" value="P:glutathione metabolic process"/>
    <property type="evidence" value="ECO:0007669"/>
    <property type="project" value="TreeGrafter"/>
</dbReference>
<evidence type="ECO:0000313" key="5">
    <source>
        <dbReference type="Proteomes" id="UP000631114"/>
    </source>
</evidence>
<feature type="chain" id="PRO_5032804153" description="Glutathione S-transferase" evidence="2">
    <location>
        <begin position="23"/>
        <end position="155"/>
    </location>
</feature>
<organism evidence="4 5">
    <name type="scientific">Coptis chinensis</name>
    <dbReference type="NCBI Taxonomy" id="261450"/>
    <lineage>
        <taxon>Eukaryota</taxon>
        <taxon>Viridiplantae</taxon>
        <taxon>Streptophyta</taxon>
        <taxon>Embryophyta</taxon>
        <taxon>Tracheophyta</taxon>
        <taxon>Spermatophyta</taxon>
        <taxon>Magnoliopsida</taxon>
        <taxon>Ranunculales</taxon>
        <taxon>Ranunculaceae</taxon>
        <taxon>Coptidoideae</taxon>
        <taxon>Coptis</taxon>
    </lineage>
</organism>
<comment type="catalytic activity">
    <reaction evidence="1">
        <text>RX + glutathione = an S-substituted glutathione + a halide anion + H(+)</text>
        <dbReference type="Rhea" id="RHEA:16437"/>
        <dbReference type="ChEBI" id="CHEBI:15378"/>
        <dbReference type="ChEBI" id="CHEBI:16042"/>
        <dbReference type="ChEBI" id="CHEBI:17792"/>
        <dbReference type="ChEBI" id="CHEBI:57925"/>
        <dbReference type="ChEBI" id="CHEBI:90779"/>
        <dbReference type="EC" id="2.5.1.18"/>
    </reaction>
</comment>
<dbReference type="AlphaFoldDB" id="A0A835HHC3"/>
<reference evidence="4 5" key="1">
    <citation type="submission" date="2020-10" db="EMBL/GenBank/DDBJ databases">
        <title>The Coptis chinensis genome and diversification of protoberbering-type alkaloids.</title>
        <authorList>
            <person name="Wang B."/>
            <person name="Shu S."/>
            <person name="Song C."/>
            <person name="Liu Y."/>
        </authorList>
    </citation>
    <scope>NUCLEOTIDE SEQUENCE [LARGE SCALE GENOMIC DNA]</scope>
    <source>
        <strain evidence="4">HL-2020</strain>
        <tissue evidence="4">Leaf</tissue>
    </source>
</reference>
<sequence>MTKIQILCCFLAMLLLVSIVTGEAVNPTKGISTSLRKGISGFLAKRSGTWIPSGMGKRFGRYSPAMITNTNIDGVTHAGGKELEAKRSRRGRTSKVCMTQNNCYQKKLVCPKRVEWALKLNGVEYEYIEEDLSNKIPLLISYNPFYKKVPVLVHA</sequence>
<evidence type="ECO:0000259" key="3">
    <source>
        <dbReference type="PROSITE" id="PS50404"/>
    </source>
</evidence>
<dbReference type="InterPro" id="IPR004045">
    <property type="entry name" value="Glutathione_S-Trfase_N"/>
</dbReference>
<proteinExistence type="inferred from homology"/>
<protein>
    <recommendedName>
        <fullName evidence="1">Glutathione S-transferase</fullName>
        <ecNumber evidence="1">2.5.1.18</ecNumber>
    </recommendedName>
</protein>
<feature type="domain" description="GST N-terminal" evidence="3">
    <location>
        <begin position="98"/>
        <end position="155"/>
    </location>
</feature>
<gene>
    <name evidence="4" type="ORF">IFM89_027235</name>
</gene>
<comment type="similarity">
    <text evidence="1">Belongs to the GST superfamily.</text>
</comment>
<evidence type="ECO:0000256" key="1">
    <source>
        <dbReference type="RuleBase" id="RU369102"/>
    </source>
</evidence>